<evidence type="ECO:0008006" key="3">
    <source>
        <dbReference type="Google" id="ProtNLM"/>
    </source>
</evidence>
<evidence type="ECO:0000313" key="1">
    <source>
        <dbReference type="EMBL" id="MEU3787535.1"/>
    </source>
</evidence>
<comment type="caution">
    <text evidence="1">The sequence shown here is derived from an EMBL/GenBank/DDBJ whole genome shotgun (WGS) entry which is preliminary data.</text>
</comment>
<evidence type="ECO:0000313" key="2">
    <source>
        <dbReference type="Proteomes" id="UP001550739"/>
    </source>
</evidence>
<dbReference type="RefSeq" id="WP_361710177.1">
    <property type="nucleotide sequence ID" value="NZ_JBEZVE010000044.1"/>
</dbReference>
<proteinExistence type="predicted"/>
<gene>
    <name evidence="1" type="ORF">AB0E89_44665</name>
</gene>
<sequence>MSLVDGLRSPHTPLRRFLDRELSAGAKPLRDSYRAQHRAAHVLLPPPGVGTEAGTVGTAIDQRLRLAFTAAAPVDDASLIGIELSGGIGGRGAGLRMRAAGNELAVRLTETVRRLDLDNRDLPVDHGQDEEEDLARMLIAAAWYQVLARTPIGFAFTPLANAALEDPGAFTLTRLLELPDRDLVADVTNQLHAAARGPLEALRARTRPEDCVGGPTFAGAQITADADLVVDGLLLDFKSARRPLAEMSQRTAWQLTGYLLLDAADRYRVDTVGLYLSRSGVLASWPVDDFLALLGACRRDLTELRGVFAELLAGCRGQADARYFGTEEETEHVRQLLERLAPVAAPGCCPVCTQPLPEATRRPRKFCTTWCRDRDKVLRRRGLMSGGPRPLLPAPRKEYRDLPDDAEIVSLTPRLPR</sequence>
<dbReference type="Proteomes" id="UP001550739">
    <property type="component" value="Unassembled WGS sequence"/>
</dbReference>
<reference evidence="1 2" key="1">
    <citation type="submission" date="2024-06" db="EMBL/GenBank/DDBJ databases">
        <title>The Natural Products Discovery Center: Release of the First 8490 Sequenced Strains for Exploring Actinobacteria Biosynthetic Diversity.</title>
        <authorList>
            <person name="Kalkreuter E."/>
            <person name="Kautsar S.A."/>
            <person name="Yang D."/>
            <person name="Bader C.D."/>
            <person name="Teijaro C.N."/>
            <person name="Fluegel L."/>
            <person name="Davis C.M."/>
            <person name="Simpson J.R."/>
            <person name="Lauterbach L."/>
            <person name="Steele A.D."/>
            <person name="Gui C."/>
            <person name="Meng S."/>
            <person name="Li G."/>
            <person name="Viehrig K."/>
            <person name="Ye F."/>
            <person name="Su P."/>
            <person name="Kiefer A.F."/>
            <person name="Nichols A."/>
            <person name="Cepeda A.J."/>
            <person name="Yan W."/>
            <person name="Fan B."/>
            <person name="Jiang Y."/>
            <person name="Adhikari A."/>
            <person name="Zheng C.-J."/>
            <person name="Schuster L."/>
            <person name="Cowan T.M."/>
            <person name="Smanski M.J."/>
            <person name="Chevrette M.G."/>
            <person name="De Carvalho L.P.S."/>
            <person name="Shen B."/>
        </authorList>
    </citation>
    <scope>NUCLEOTIDE SEQUENCE [LARGE SCALE GENOMIC DNA]</scope>
    <source>
        <strain evidence="1 2">NPDC033843</strain>
    </source>
</reference>
<name>A0ABV2ZYM7_9ACTN</name>
<protein>
    <recommendedName>
        <fullName evidence="3">PD-(D/E)XK nuclease superfamily protein</fullName>
    </recommendedName>
</protein>
<keyword evidence="2" id="KW-1185">Reference proteome</keyword>
<organism evidence="1 2">
    <name type="scientific">Streptomyces sp. 900129855</name>
    <dbReference type="NCBI Taxonomy" id="3155129"/>
    <lineage>
        <taxon>Bacteria</taxon>
        <taxon>Bacillati</taxon>
        <taxon>Actinomycetota</taxon>
        <taxon>Actinomycetes</taxon>
        <taxon>Kitasatosporales</taxon>
        <taxon>Streptomycetaceae</taxon>
        <taxon>Streptomyces</taxon>
    </lineage>
</organism>
<dbReference type="EMBL" id="JBEZVE010000044">
    <property type="protein sequence ID" value="MEU3787535.1"/>
    <property type="molecule type" value="Genomic_DNA"/>
</dbReference>
<accession>A0ABV2ZYM7</accession>